<dbReference type="InterPro" id="IPR039425">
    <property type="entry name" value="RNA_pol_sigma-70-like"/>
</dbReference>
<name>A0A5Q2RIX3_9ACTN</name>
<keyword evidence="4" id="KW-0238">DNA-binding</keyword>
<dbReference type="SUPFAM" id="SSF88659">
    <property type="entry name" value="Sigma3 and sigma4 domains of RNA polymerase sigma factors"/>
    <property type="match status" value="1"/>
</dbReference>
<keyword evidence="3" id="KW-0731">Sigma factor</keyword>
<protein>
    <submittedName>
        <fullName evidence="8">Sigma-70 family RNA polymerase sigma factor</fullName>
    </submittedName>
</protein>
<dbReference type="InterPro" id="IPR014284">
    <property type="entry name" value="RNA_pol_sigma-70_dom"/>
</dbReference>
<gene>
    <name evidence="8" type="ORF">GH723_17840</name>
</gene>
<dbReference type="KEGG" id="atq:GH723_17840"/>
<feature type="domain" description="RNA polymerase sigma-70 region 2" evidence="6">
    <location>
        <begin position="16"/>
        <end position="78"/>
    </location>
</feature>
<reference evidence="8 9" key="1">
    <citation type="submission" date="2019-11" db="EMBL/GenBank/DDBJ databases">
        <authorList>
            <person name="He Y."/>
        </authorList>
    </citation>
    <scope>NUCLEOTIDE SEQUENCE [LARGE SCALE GENOMIC DNA]</scope>
    <source>
        <strain evidence="8 9">SCSIO 58843</strain>
    </source>
</reference>
<dbReference type="InterPro" id="IPR013249">
    <property type="entry name" value="RNA_pol_sigma70_r4_t2"/>
</dbReference>
<accession>A0A5Q2RIX3</accession>
<dbReference type="EMBL" id="CP045851">
    <property type="protein sequence ID" value="QGG96808.1"/>
    <property type="molecule type" value="Genomic_DNA"/>
</dbReference>
<dbReference type="GO" id="GO:0006352">
    <property type="term" value="P:DNA-templated transcription initiation"/>
    <property type="evidence" value="ECO:0007669"/>
    <property type="project" value="InterPro"/>
</dbReference>
<evidence type="ECO:0000256" key="5">
    <source>
        <dbReference type="ARBA" id="ARBA00023163"/>
    </source>
</evidence>
<dbReference type="InterPro" id="IPR036388">
    <property type="entry name" value="WH-like_DNA-bd_sf"/>
</dbReference>
<dbReference type="PANTHER" id="PTHR43133">
    <property type="entry name" value="RNA POLYMERASE ECF-TYPE SIGMA FACTO"/>
    <property type="match status" value="1"/>
</dbReference>
<evidence type="ECO:0000256" key="2">
    <source>
        <dbReference type="ARBA" id="ARBA00023015"/>
    </source>
</evidence>
<dbReference type="GO" id="GO:0016987">
    <property type="term" value="F:sigma factor activity"/>
    <property type="evidence" value="ECO:0007669"/>
    <property type="project" value="UniProtKB-KW"/>
</dbReference>
<dbReference type="Pfam" id="PF08281">
    <property type="entry name" value="Sigma70_r4_2"/>
    <property type="match status" value="1"/>
</dbReference>
<keyword evidence="2" id="KW-0805">Transcription regulation</keyword>
<dbReference type="Proteomes" id="UP000334019">
    <property type="component" value="Chromosome"/>
</dbReference>
<sequence>MAGPDADFEELFQVEYSSLVRAVFPIVADVGDAEAIVQEAFVKASVRWETVRRFDRPGAWVRRVAIRDAVRHATRRRRPWGLPSPSTGIAESVTDRVDLDRALSRLPARQRAAVVLHHLLGWPAAEVAETLGCAESTVRVHLHRGRTALAAMLTDDAEGVSDGRR</sequence>
<dbReference type="Pfam" id="PF04542">
    <property type="entry name" value="Sigma70_r2"/>
    <property type="match status" value="1"/>
</dbReference>
<dbReference type="Gene3D" id="1.10.10.10">
    <property type="entry name" value="Winged helix-like DNA-binding domain superfamily/Winged helix DNA-binding domain"/>
    <property type="match status" value="1"/>
</dbReference>
<evidence type="ECO:0000313" key="8">
    <source>
        <dbReference type="EMBL" id="QGG96808.1"/>
    </source>
</evidence>
<dbReference type="NCBIfam" id="TIGR02937">
    <property type="entry name" value="sigma70-ECF"/>
    <property type="match status" value="1"/>
</dbReference>
<dbReference type="PANTHER" id="PTHR43133:SF50">
    <property type="entry name" value="ECF RNA POLYMERASE SIGMA FACTOR SIGM"/>
    <property type="match status" value="1"/>
</dbReference>
<evidence type="ECO:0000256" key="3">
    <source>
        <dbReference type="ARBA" id="ARBA00023082"/>
    </source>
</evidence>
<dbReference type="CDD" id="cd06171">
    <property type="entry name" value="Sigma70_r4"/>
    <property type="match status" value="1"/>
</dbReference>
<feature type="domain" description="RNA polymerase sigma factor 70 region 4 type 2" evidence="7">
    <location>
        <begin position="97"/>
        <end position="149"/>
    </location>
</feature>
<evidence type="ECO:0000256" key="1">
    <source>
        <dbReference type="ARBA" id="ARBA00010641"/>
    </source>
</evidence>
<dbReference type="SUPFAM" id="SSF88946">
    <property type="entry name" value="Sigma2 domain of RNA polymerase sigma factors"/>
    <property type="match status" value="1"/>
</dbReference>
<evidence type="ECO:0000313" key="9">
    <source>
        <dbReference type="Proteomes" id="UP000334019"/>
    </source>
</evidence>
<dbReference type="InterPro" id="IPR007627">
    <property type="entry name" value="RNA_pol_sigma70_r2"/>
</dbReference>
<evidence type="ECO:0000259" key="6">
    <source>
        <dbReference type="Pfam" id="PF04542"/>
    </source>
</evidence>
<dbReference type="GO" id="GO:0003677">
    <property type="term" value="F:DNA binding"/>
    <property type="evidence" value="ECO:0007669"/>
    <property type="project" value="UniProtKB-KW"/>
</dbReference>
<organism evidence="8 9">
    <name type="scientific">Actinomarinicola tropica</name>
    <dbReference type="NCBI Taxonomy" id="2789776"/>
    <lineage>
        <taxon>Bacteria</taxon>
        <taxon>Bacillati</taxon>
        <taxon>Actinomycetota</taxon>
        <taxon>Acidimicrobiia</taxon>
        <taxon>Acidimicrobiales</taxon>
        <taxon>Iamiaceae</taxon>
        <taxon>Actinomarinicola</taxon>
    </lineage>
</organism>
<keyword evidence="5" id="KW-0804">Transcription</keyword>
<dbReference type="InterPro" id="IPR013325">
    <property type="entry name" value="RNA_pol_sigma_r2"/>
</dbReference>
<dbReference type="Gene3D" id="1.10.1740.10">
    <property type="match status" value="1"/>
</dbReference>
<keyword evidence="9" id="KW-1185">Reference proteome</keyword>
<evidence type="ECO:0000259" key="7">
    <source>
        <dbReference type="Pfam" id="PF08281"/>
    </source>
</evidence>
<proteinExistence type="inferred from homology"/>
<dbReference type="AlphaFoldDB" id="A0A5Q2RIX3"/>
<dbReference type="InterPro" id="IPR013324">
    <property type="entry name" value="RNA_pol_sigma_r3/r4-like"/>
</dbReference>
<evidence type="ECO:0000256" key="4">
    <source>
        <dbReference type="ARBA" id="ARBA00023125"/>
    </source>
</evidence>
<dbReference type="RefSeq" id="WP_153760910.1">
    <property type="nucleotide sequence ID" value="NZ_CP045851.1"/>
</dbReference>
<comment type="similarity">
    <text evidence="1">Belongs to the sigma-70 factor family. ECF subfamily.</text>
</comment>